<evidence type="ECO:0000256" key="7">
    <source>
        <dbReference type="ARBA" id="ARBA00023242"/>
    </source>
</evidence>
<dbReference type="InterPro" id="IPR043128">
    <property type="entry name" value="Rev_trsase/Diguanyl_cyclase"/>
</dbReference>
<dbReference type="PANTHER" id="PTHR11492">
    <property type="entry name" value="NUCLEAR FACTOR I"/>
    <property type="match status" value="1"/>
</dbReference>
<feature type="compositionally biased region" description="Low complexity" evidence="8">
    <location>
        <begin position="297"/>
        <end position="310"/>
    </location>
</feature>
<dbReference type="InterPro" id="IPR000477">
    <property type="entry name" value="RT_dom"/>
</dbReference>
<feature type="region of interest" description="Disordered" evidence="8">
    <location>
        <begin position="273"/>
        <end position="331"/>
    </location>
</feature>
<protein>
    <submittedName>
        <fullName evidence="12">CTF/NF-I domain-containing protein</fullName>
    </submittedName>
</protein>
<sequence length="617" mass="68580">MAAPGDWVPCNPQYAPSSMDEFHPFVEALLPYVKEFSYVWFNLQAAKRKFTKRHEKRMTVDEEKGVKEELMASELCISIACFAGERSEVKQKWAGRLLGKLRKDIQPQCREDFVLSVTGQRPAICVLSNPDQKGKMRRIDCLRQADKVWRLDLVMVILFKGIPLESTDGERLEKCAECVYPGLCVNPYHISIAVRELDLFLANFIHTTNPDAQQDDDEGRNEDSESLPAHEGIWGTGVFTAYELKTLTRPSILTMVNGQVHIPRGVIPHKEEPYSDVGWQSPGDVTHIDSPPPPPRHSITSHSSHISSASGMEAGPSTSVRTSHSGPSSSLTKVYAVAPPQIGAMVTIPPATATQTTNRSAFQQSIRLNADIDEPLEKRSRHASRDSVGSVNEEVHQLVGSRVVGQPIHVHIKRDANSSAPSTASTVGAVMKNKDGEPVKSRKGMEDICKEFYTDLFASKVNVPEPHIPARSQEVLPVLISEVRRAASRWRSTSVEINAVLQALVDQGISSEYVSLLKEANFGCSTEITLFDRADRIPLRRRVKQGDTISPKLFTACLEMVMRKIKWKGGIVIDDEKLNHLRFADDTVTFASSSTELTQMLRELENRSKKVGLTVNP</sequence>
<dbReference type="PANTHER" id="PTHR11492:SF8">
    <property type="entry name" value="NUCLEAR FACTOR I, ISOFORM B"/>
    <property type="match status" value="1"/>
</dbReference>
<keyword evidence="11" id="KW-1185">Reference proteome</keyword>
<organism evidence="11 12">
    <name type="scientific">Toxocara canis</name>
    <name type="common">Canine roundworm</name>
    <dbReference type="NCBI Taxonomy" id="6265"/>
    <lineage>
        <taxon>Eukaryota</taxon>
        <taxon>Metazoa</taxon>
        <taxon>Ecdysozoa</taxon>
        <taxon>Nematoda</taxon>
        <taxon>Chromadorea</taxon>
        <taxon>Rhabditida</taxon>
        <taxon>Spirurina</taxon>
        <taxon>Ascaridomorpha</taxon>
        <taxon>Ascaridoidea</taxon>
        <taxon>Toxocaridae</taxon>
        <taxon>Toxocara</taxon>
    </lineage>
</organism>
<keyword evidence="7" id="KW-0539">Nucleus</keyword>
<evidence type="ECO:0000256" key="8">
    <source>
        <dbReference type="SAM" id="MobiDB-lite"/>
    </source>
</evidence>
<evidence type="ECO:0000313" key="10">
    <source>
        <dbReference type="EMBL" id="VDM41648.1"/>
    </source>
</evidence>
<evidence type="ECO:0000256" key="4">
    <source>
        <dbReference type="ARBA" id="ARBA00023125"/>
    </source>
</evidence>
<dbReference type="Proteomes" id="UP000050794">
    <property type="component" value="Unassembled WGS sequence"/>
</dbReference>
<keyword evidence="3" id="KW-0805">Transcription regulation</keyword>
<proteinExistence type="predicted"/>
<dbReference type="GO" id="GO:0051239">
    <property type="term" value="P:regulation of multicellular organismal process"/>
    <property type="evidence" value="ECO:0007669"/>
    <property type="project" value="UniProtKB-ARBA"/>
</dbReference>
<feature type="region of interest" description="Disordered" evidence="8">
    <location>
        <begin position="414"/>
        <end position="442"/>
    </location>
</feature>
<dbReference type="WBParaSite" id="TCNE_0001032701-mRNA-1">
    <property type="protein sequence ID" value="TCNE_0001032701-mRNA-1"/>
    <property type="gene ID" value="TCNE_0001032701"/>
</dbReference>
<dbReference type="GO" id="GO:0005634">
    <property type="term" value="C:nucleus"/>
    <property type="evidence" value="ECO:0007669"/>
    <property type="project" value="UniProtKB-SubCell"/>
</dbReference>
<dbReference type="Gene3D" id="3.30.70.270">
    <property type="match status" value="1"/>
</dbReference>
<dbReference type="InterPro" id="IPR000647">
    <property type="entry name" value="CTF/NFI"/>
</dbReference>
<dbReference type="EMBL" id="UYWY01020464">
    <property type="protein sequence ID" value="VDM41648.1"/>
    <property type="molecule type" value="Genomic_DNA"/>
</dbReference>
<feature type="domain" description="CTF/NF-I" evidence="9">
    <location>
        <begin position="11"/>
        <end position="216"/>
    </location>
</feature>
<dbReference type="InterPro" id="IPR003619">
    <property type="entry name" value="MAD_homology1_Dwarfin-type"/>
</dbReference>
<keyword evidence="6" id="KW-0804">Transcription</keyword>
<feature type="compositionally biased region" description="Polar residues" evidence="8">
    <location>
        <begin position="316"/>
        <end position="331"/>
    </location>
</feature>
<evidence type="ECO:0000259" key="9">
    <source>
        <dbReference type="PROSITE" id="PS51080"/>
    </source>
</evidence>
<dbReference type="AlphaFoldDB" id="A0A183UPA7"/>
<dbReference type="GO" id="GO:0045893">
    <property type="term" value="P:positive regulation of DNA-templated transcription"/>
    <property type="evidence" value="ECO:0007669"/>
    <property type="project" value="UniProtKB-ARBA"/>
</dbReference>
<evidence type="ECO:0000313" key="12">
    <source>
        <dbReference type="WBParaSite" id="TCNE_0001032701-mRNA-1"/>
    </source>
</evidence>
<dbReference type="GO" id="GO:0000978">
    <property type="term" value="F:RNA polymerase II cis-regulatory region sequence-specific DNA binding"/>
    <property type="evidence" value="ECO:0007669"/>
    <property type="project" value="TreeGrafter"/>
</dbReference>
<dbReference type="GO" id="GO:0000981">
    <property type="term" value="F:DNA-binding transcription factor activity, RNA polymerase II-specific"/>
    <property type="evidence" value="ECO:0007669"/>
    <property type="project" value="TreeGrafter"/>
</dbReference>
<feature type="compositionally biased region" description="Polar residues" evidence="8">
    <location>
        <begin position="417"/>
        <end position="426"/>
    </location>
</feature>
<dbReference type="Pfam" id="PF03165">
    <property type="entry name" value="MH1"/>
    <property type="match status" value="1"/>
</dbReference>
<dbReference type="SMART" id="SM00523">
    <property type="entry name" value="DWA"/>
    <property type="match status" value="1"/>
</dbReference>
<keyword evidence="4" id="KW-0238">DNA-binding</keyword>
<evidence type="ECO:0000256" key="1">
    <source>
        <dbReference type="ARBA" id="ARBA00004123"/>
    </source>
</evidence>
<dbReference type="GO" id="GO:0006260">
    <property type="term" value="P:DNA replication"/>
    <property type="evidence" value="ECO:0007669"/>
    <property type="project" value="UniProtKB-KW"/>
</dbReference>
<dbReference type="Pfam" id="PF10524">
    <property type="entry name" value="NfI_DNAbd_pre-N"/>
    <property type="match status" value="1"/>
</dbReference>
<reference evidence="10 11" key="2">
    <citation type="submission" date="2018-11" db="EMBL/GenBank/DDBJ databases">
        <authorList>
            <consortium name="Pathogen Informatics"/>
        </authorList>
    </citation>
    <scope>NUCLEOTIDE SEQUENCE [LARGE SCALE GENOMIC DNA]</scope>
</reference>
<accession>A0A183UPA7</accession>
<evidence type="ECO:0000256" key="6">
    <source>
        <dbReference type="ARBA" id="ARBA00023163"/>
    </source>
</evidence>
<evidence type="ECO:0000256" key="2">
    <source>
        <dbReference type="ARBA" id="ARBA00022705"/>
    </source>
</evidence>
<gene>
    <name evidence="10" type="ORF">TCNE_LOCUS10327</name>
</gene>
<feature type="compositionally biased region" description="Basic and acidic residues" evidence="8">
    <location>
        <begin position="432"/>
        <end position="442"/>
    </location>
</feature>
<dbReference type="InterPro" id="IPR020604">
    <property type="entry name" value="CTF/NFI_DNA-bd-dom"/>
</dbReference>
<keyword evidence="2" id="KW-0235">DNA replication</keyword>
<dbReference type="Pfam" id="PF00078">
    <property type="entry name" value="RVT_1"/>
    <property type="match status" value="1"/>
</dbReference>
<comment type="subcellular location">
    <subcellularLocation>
        <location evidence="1">Nucleus</location>
    </subcellularLocation>
</comment>
<evidence type="ECO:0000313" key="11">
    <source>
        <dbReference type="Proteomes" id="UP000050794"/>
    </source>
</evidence>
<dbReference type="PROSITE" id="PS51080">
    <property type="entry name" value="CTF_NFI_2"/>
    <property type="match status" value="1"/>
</dbReference>
<dbReference type="InterPro" id="IPR019548">
    <property type="entry name" value="CTF/NFI_DNA-bd_N"/>
</dbReference>
<evidence type="ECO:0000256" key="5">
    <source>
        <dbReference type="ARBA" id="ARBA00023159"/>
    </source>
</evidence>
<keyword evidence="5" id="KW-0010">Activator</keyword>
<reference evidence="12" key="1">
    <citation type="submission" date="2016-06" db="UniProtKB">
        <authorList>
            <consortium name="WormBaseParasite"/>
        </authorList>
    </citation>
    <scope>IDENTIFICATION</scope>
</reference>
<name>A0A183UPA7_TOXCA</name>
<feature type="region of interest" description="Disordered" evidence="8">
    <location>
        <begin position="210"/>
        <end position="229"/>
    </location>
</feature>
<evidence type="ECO:0000256" key="3">
    <source>
        <dbReference type="ARBA" id="ARBA00023015"/>
    </source>
</evidence>